<keyword evidence="2" id="KW-1185">Reference proteome</keyword>
<protein>
    <recommendedName>
        <fullName evidence="3">F-box domain-containing protein</fullName>
    </recommendedName>
</protein>
<evidence type="ECO:0000313" key="1">
    <source>
        <dbReference type="EMBL" id="KAF5375347.1"/>
    </source>
</evidence>
<gene>
    <name evidence="1" type="ORF">D9615_007938</name>
</gene>
<dbReference type="AlphaFoldDB" id="A0A8H5H294"/>
<proteinExistence type="predicted"/>
<evidence type="ECO:0008006" key="3">
    <source>
        <dbReference type="Google" id="ProtNLM"/>
    </source>
</evidence>
<sequence length="526" mass="59091">MLERLFDAAPEVLRRIALFTVFDAEISGPPRDFLNLTLVCRAAHRILSLNSAPLYADVFAQTFDIRGPICRLGERAVRENAKLELKRRFTALNIFRKGELDDFRLTDAFWTAYMMFEDADTGQKNTKHLLGSGLLVFLDKFLQKRLYRGSQTNNGWPIPNEQNSLAVALFWLSSSHRSVNLESVEVRADVERLLKPFVFAAFRYPIFSTAESCFDIATFTHQATSSSVHGPYPPPPLLPRDVTYFGDIPRTMRVPSISLFSALSFFARQETICPQIPPHLQEQHRKSVQSPNLGPTFDDIKHFADHCRTNFAHFPGFDASVLRGSVGASSRPTFGPTLAESMPYKLGTLTGNWQGSYIASHCLEFTALLSDASLLQHPFLEDYKSWLGTLTAPPVFPTTGRFPLYMSLQEHFTRDPDAMIPRAEGTTNAWLPAGFNWVQRENGIEVFDEKGSFRTFYNTVRGRTNPVELRDAVDVIITGQTDEKRAAAWGAYRMYGRIRLADGLIVLAWEAVNGTGAALIRGYGNA</sequence>
<name>A0A8H5H294_9AGAR</name>
<organism evidence="1 2">
    <name type="scientific">Tricholomella constricta</name>
    <dbReference type="NCBI Taxonomy" id="117010"/>
    <lineage>
        <taxon>Eukaryota</taxon>
        <taxon>Fungi</taxon>
        <taxon>Dikarya</taxon>
        <taxon>Basidiomycota</taxon>
        <taxon>Agaricomycotina</taxon>
        <taxon>Agaricomycetes</taxon>
        <taxon>Agaricomycetidae</taxon>
        <taxon>Agaricales</taxon>
        <taxon>Tricholomatineae</taxon>
        <taxon>Lyophyllaceae</taxon>
        <taxon>Tricholomella</taxon>
    </lineage>
</organism>
<dbReference type="EMBL" id="JAACJP010000034">
    <property type="protein sequence ID" value="KAF5375347.1"/>
    <property type="molecule type" value="Genomic_DNA"/>
</dbReference>
<dbReference type="Proteomes" id="UP000565441">
    <property type="component" value="Unassembled WGS sequence"/>
</dbReference>
<reference evidence="1 2" key="1">
    <citation type="journal article" date="2020" name="ISME J.">
        <title>Uncovering the hidden diversity of litter-decomposition mechanisms in mushroom-forming fungi.</title>
        <authorList>
            <person name="Floudas D."/>
            <person name="Bentzer J."/>
            <person name="Ahren D."/>
            <person name="Johansson T."/>
            <person name="Persson P."/>
            <person name="Tunlid A."/>
        </authorList>
    </citation>
    <scope>NUCLEOTIDE SEQUENCE [LARGE SCALE GENOMIC DNA]</scope>
    <source>
        <strain evidence="1 2">CBS 661.87</strain>
    </source>
</reference>
<comment type="caution">
    <text evidence="1">The sequence shown here is derived from an EMBL/GenBank/DDBJ whole genome shotgun (WGS) entry which is preliminary data.</text>
</comment>
<dbReference type="OrthoDB" id="5595695at2759"/>
<accession>A0A8H5H294</accession>
<evidence type="ECO:0000313" key="2">
    <source>
        <dbReference type="Proteomes" id="UP000565441"/>
    </source>
</evidence>